<accession>A0A8H4IQ21</accession>
<sequence length="301" mass="32748">MAHRKRASSESTLSNIVVADPSSADATASRNASPPPKPSTTTTSRPQLTAAALAPLEQQFAVLQNPSAPPPPSSPPSVYHPHPPTKAHKNRKMAAPKAHQGRGKAPPSPSPQPPSSEPNKVTHHGGEPTTQDRRTMRDLRDNPHNAVVTLLARYRTLVIRYPTAPQTPATTVSVEDAETLELAVAITRAIEGRLAKMKAVPQERKDVRKKREGAEGERDRERLVYEALKGGWIEVTGFDGMDGEEDLRARATRPGEGEGVAFDFLDPLEDEGEDMEGEVGVEVESEVDPEHGLDREMDERD</sequence>
<keyword evidence="3" id="KW-1185">Reference proteome</keyword>
<name>A0A8H4IQ21_9PEZI</name>
<dbReference type="AlphaFoldDB" id="A0A8H4IQ21"/>
<evidence type="ECO:0000313" key="3">
    <source>
        <dbReference type="Proteomes" id="UP000572817"/>
    </source>
</evidence>
<feature type="compositionally biased region" description="Basic and acidic residues" evidence="1">
    <location>
        <begin position="124"/>
        <end position="141"/>
    </location>
</feature>
<feature type="region of interest" description="Disordered" evidence="1">
    <location>
        <begin position="267"/>
        <end position="301"/>
    </location>
</feature>
<dbReference type="EMBL" id="WWBZ02000051">
    <property type="protein sequence ID" value="KAF4304309.1"/>
    <property type="molecule type" value="Genomic_DNA"/>
</dbReference>
<reference evidence="2" key="1">
    <citation type="submission" date="2020-04" db="EMBL/GenBank/DDBJ databases">
        <title>Genome Assembly and Annotation of Botryosphaeria dothidea sdau 11-99, a Latent Pathogen of Apple Fruit Ring Rot in China.</title>
        <authorList>
            <person name="Yu C."/>
            <person name="Diao Y."/>
            <person name="Lu Q."/>
            <person name="Zhao J."/>
            <person name="Cui S."/>
            <person name="Peng C."/>
            <person name="He B."/>
            <person name="Liu H."/>
        </authorList>
    </citation>
    <scope>NUCLEOTIDE SEQUENCE [LARGE SCALE GENOMIC DNA]</scope>
    <source>
        <strain evidence="2">Sdau11-99</strain>
    </source>
</reference>
<feature type="compositionally biased region" description="Basic residues" evidence="1">
    <location>
        <begin position="83"/>
        <end position="102"/>
    </location>
</feature>
<feature type="compositionally biased region" description="Pro residues" evidence="1">
    <location>
        <begin position="106"/>
        <end position="116"/>
    </location>
</feature>
<feature type="compositionally biased region" description="Acidic residues" evidence="1">
    <location>
        <begin position="267"/>
        <end position="287"/>
    </location>
</feature>
<dbReference type="Proteomes" id="UP000572817">
    <property type="component" value="Unassembled WGS sequence"/>
</dbReference>
<proteinExistence type="predicted"/>
<comment type="caution">
    <text evidence="2">The sequence shown here is derived from an EMBL/GenBank/DDBJ whole genome shotgun (WGS) entry which is preliminary data.</text>
</comment>
<feature type="region of interest" description="Disordered" evidence="1">
    <location>
        <begin position="1"/>
        <end position="141"/>
    </location>
</feature>
<gene>
    <name evidence="2" type="ORF">GTA08_BOTSDO08481</name>
</gene>
<evidence type="ECO:0000313" key="2">
    <source>
        <dbReference type="EMBL" id="KAF4304309.1"/>
    </source>
</evidence>
<evidence type="ECO:0000256" key="1">
    <source>
        <dbReference type="SAM" id="MobiDB-lite"/>
    </source>
</evidence>
<feature type="compositionally biased region" description="Basic and acidic residues" evidence="1">
    <location>
        <begin position="288"/>
        <end position="301"/>
    </location>
</feature>
<protein>
    <submittedName>
        <fullName evidence="2">Uncharacterized protein</fullName>
    </submittedName>
</protein>
<organism evidence="2 3">
    <name type="scientific">Botryosphaeria dothidea</name>
    <dbReference type="NCBI Taxonomy" id="55169"/>
    <lineage>
        <taxon>Eukaryota</taxon>
        <taxon>Fungi</taxon>
        <taxon>Dikarya</taxon>
        <taxon>Ascomycota</taxon>
        <taxon>Pezizomycotina</taxon>
        <taxon>Dothideomycetes</taxon>
        <taxon>Dothideomycetes incertae sedis</taxon>
        <taxon>Botryosphaeriales</taxon>
        <taxon>Botryosphaeriaceae</taxon>
        <taxon>Botryosphaeria</taxon>
    </lineage>
</organism>